<feature type="compositionally biased region" description="Polar residues" evidence="1">
    <location>
        <begin position="90"/>
        <end position="101"/>
    </location>
</feature>
<proteinExistence type="predicted"/>
<feature type="region of interest" description="Disordered" evidence="1">
    <location>
        <begin position="494"/>
        <end position="583"/>
    </location>
</feature>
<evidence type="ECO:0008006" key="4">
    <source>
        <dbReference type="Google" id="ProtNLM"/>
    </source>
</evidence>
<evidence type="ECO:0000313" key="3">
    <source>
        <dbReference type="Proteomes" id="UP000814176"/>
    </source>
</evidence>
<organism evidence="2 3">
    <name type="scientific">Rhodofomes roseus</name>
    <dbReference type="NCBI Taxonomy" id="34475"/>
    <lineage>
        <taxon>Eukaryota</taxon>
        <taxon>Fungi</taxon>
        <taxon>Dikarya</taxon>
        <taxon>Basidiomycota</taxon>
        <taxon>Agaricomycotina</taxon>
        <taxon>Agaricomycetes</taxon>
        <taxon>Polyporales</taxon>
        <taxon>Rhodofomes</taxon>
    </lineage>
</organism>
<feature type="region of interest" description="Disordered" evidence="1">
    <location>
        <begin position="447"/>
        <end position="468"/>
    </location>
</feature>
<comment type="caution">
    <text evidence="2">The sequence shown here is derived from an EMBL/GenBank/DDBJ whole genome shotgun (WGS) entry which is preliminary data.</text>
</comment>
<feature type="region of interest" description="Disordered" evidence="1">
    <location>
        <begin position="1"/>
        <end position="112"/>
    </location>
</feature>
<gene>
    <name evidence="2" type="ORF">C8Q71DRAFT_21954</name>
</gene>
<protein>
    <recommendedName>
        <fullName evidence="4">C2H2-type domain-containing protein</fullName>
    </recommendedName>
</protein>
<feature type="region of interest" description="Disordered" evidence="1">
    <location>
        <begin position="153"/>
        <end position="178"/>
    </location>
</feature>
<accession>A0ABQ8KXM8</accession>
<keyword evidence="3" id="KW-1185">Reference proteome</keyword>
<reference evidence="2 3" key="1">
    <citation type="journal article" date="2021" name="Environ. Microbiol.">
        <title>Gene family expansions and transcriptome signatures uncover fungal adaptations to wood decay.</title>
        <authorList>
            <person name="Hage H."/>
            <person name="Miyauchi S."/>
            <person name="Viragh M."/>
            <person name="Drula E."/>
            <person name="Min B."/>
            <person name="Chaduli D."/>
            <person name="Navarro D."/>
            <person name="Favel A."/>
            <person name="Norest M."/>
            <person name="Lesage-Meessen L."/>
            <person name="Balint B."/>
            <person name="Merenyi Z."/>
            <person name="de Eugenio L."/>
            <person name="Morin E."/>
            <person name="Martinez A.T."/>
            <person name="Baldrian P."/>
            <person name="Stursova M."/>
            <person name="Martinez M.J."/>
            <person name="Novotny C."/>
            <person name="Magnuson J.K."/>
            <person name="Spatafora J.W."/>
            <person name="Maurice S."/>
            <person name="Pangilinan J."/>
            <person name="Andreopoulos W."/>
            <person name="LaButti K."/>
            <person name="Hundley H."/>
            <person name="Na H."/>
            <person name="Kuo A."/>
            <person name="Barry K."/>
            <person name="Lipzen A."/>
            <person name="Henrissat B."/>
            <person name="Riley R."/>
            <person name="Ahrendt S."/>
            <person name="Nagy L.G."/>
            <person name="Grigoriev I.V."/>
            <person name="Martin F."/>
            <person name="Rosso M.N."/>
        </authorList>
    </citation>
    <scope>NUCLEOTIDE SEQUENCE [LARGE SCALE GENOMIC DNA]</scope>
    <source>
        <strain evidence="2 3">CIRM-BRFM 1785</strain>
    </source>
</reference>
<evidence type="ECO:0000256" key="1">
    <source>
        <dbReference type="SAM" id="MobiDB-lite"/>
    </source>
</evidence>
<evidence type="ECO:0000313" key="2">
    <source>
        <dbReference type="EMBL" id="KAH9843961.1"/>
    </source>
</evidence>
<dbReference type="Proteomes" id="UP000814176">
    <property type="component" value="Unassembled WGS sequence"/>
</dbReference>
<dbReference type="EMBL" id="JADCUA010000001">
    <property type="protein sequence ID" value="KAH9843961.1"/>
    <property type="molecule type" value="Genomic_DNA"/>
</dbReference>
<dbReference type="GeneID" id="71997827"/>
<sequence length="732" mass="80490">MDPNDAPGNSGQRRIDHSKSARKTASGIRPAAVNIPAAIQGTTARKVGRPGAPPVPMRGAQPPVRPPPGRGTASKRVEGRPARPPGPPVQQRSEGGQQTRPAHTLARKQAGPVQLQRGQPQFALAAAKAQALAHRATKTVIFPPWLEANDVSSGTRRRRGVDDVGGRMAPGRTGISNTAVVGGQRIGRVQVGPGMNQLPRRPNRNAEGGMDGWVVGPHLTIQRAGEETRSSDDEDLERYEIARATKSARKRSTDVSMPGKAARKAVIWELPSPAKVVRKSQAAAGTPDDIIDLAYSSDEGEDSIDQLATALDALTLAPSRLQQFKQLPFLLRNLHNGFRHRCERSGIATAPKSAPTAPVGVVYRYDWEAGTQEASGSESDHIYEEWRGGMDTWSCPLCRLHGQFDTREMLAFHLRQDHNEVKVLWNQSQRREGITWEIVLTIPDIPDDTDSLVDEASSSDSEDDSDVLHDHAQTEIRVSPPLVSISPVVAALSPPPAMEEAQRRSPIPPDIVDEVPGPPQRPLSPILIPKKFREPSPTPSSTAQATTRTRSTTGPPRRQHTLSTRGSLPARYPSPPPPSDLLGPAAQYPYIPDGEYSCRPGGPKVYDLLSSLALEPFGVLSWMIVDREEELFELDDVRDEDKVMMALWNRWIMLHRSEYIFKGYLKGILAFVDEYWRTIHRAAGWGALRAFLVMLVANRFLSASEVVKVLKHYESHTGMEYWYQDAPSEEPN</sequence>
<dbReference type="RefSeq" id="XP_047784771.1">
    <property type="nucleotide sequence ID" value="XM_047917095.1"/>
</dbReference>
<feature type="compositionally biased region" description="Low complexity" evidence="1">
    <location>
        <begin position="539"/>
        <end position="556"/>
    </location>
</feature>
<name>A0ABQ8KXM8_9APHY</name>
<feature type="region of interest" description="Disordered" evidence="1">
    <location>
        <begin position="190"/>
        <end position="214"/>
    </location>
</feature>